<evidence type="ECO:0000313" key="4">
    <source>
        <dbReference type="Proteomes" id="UP000292082"/>
    </source>
</evidence>
<keyword evidence="4" id="KW-1185">Reference proteome</keyword>
<organism evidence="3 4">
    <name type="scientific">Dichomitus squalens</name>
    <dbReference type="NCBI Taxonomy" id="114155"/>
    <lineage>
        <taxon>Eukaryota</taxon>
        <taxon>Fungi</taxon>
        <taxon>Dikarya</taxon>
        <taxon>Basidiomycota</taxon>
        <taxon>Agaricomycotina</taxon>
        <taxon>Agaricomycetes</taxon>
        <taxon>Polyporales</taxon>
        <taxon>Polyporaceae</taxon>
        <taxon>Dichomitus</taxon>
    </lineage>
</organism>
<dbReference type="Pfam" id="PF10338">
    <property type="entry name" value="YBL028C_N"/>
    <property type="match status" value="1"/>
</dbReference>
<sequence length="147" mass="16026">MAKSTRSKVKRHFRAKKREQGVYAATEAARLHRLNMKLKVLITTEKDEETPEGDAGAEGESGEWVDDGAADGQAPSDENANGADAMDLDPAPGPSTEKKISTHGPRNSRREQWRASKGLPARPKSKGTNRQGGIAARRKAGRPSRRR</sequence>
<feature type="compositionally biased region" description="Basic residues" evidence="1">
    <location>
        <begin position="1"/>
        <end position="17"/>
    </location>
</feature>
<dbReference type="InterPro" id="IPR019434">
    <property type="entry name" value="DUF2423"/>
</dbReference>
<dbReference type="EMBL" id="ML145121">
    <property type="protein sequence ID" value="TBU58774.1"/>
    <property type="molecule type" value="Genomic_DNA"/>
</dbReference>
<dbReference type="AlphaFoldDB" id="A0A4Q9PWM3"/>
<dbReference type="PANTHER" id="PTHR28219">
    <property type="entry name" value="UPF0642 PROTEIN YBL028C"/>
    <property type="match status" value="1"/>
</dbReference>
<evidence type="ECO:0000313" key="3">
    <source>
        <dbReference type="EMBL" id="TBU58774.1"/>
    </source>
</evidence>
<proteinExistence type="predicted"/>
<feature type="domain" description="DUF2423" evidence="2">
    <location>
        <begin position="1"/>
        <end position="42"/>
    </location>
</feature>
<evidence type="ECO:0000256" key="1">
    <source>
        <dbReference type="SAM" id="MobiDB-lite"/>
    </source>
</evidence>
<dbReference type="GO" id="GO:0030687">
    <property type="term" value="C:preribosome, large subunit precursor"/>
    <property type="evidence" value="ECO:0007669"/>
    <property type="project" value="TreeGrafter"/>
</dbReference>
<name>A0A4Q9PWM3_9APHY</name>
<protein>
    <recommendedName>
        <fullName evidence="2">DUF2423 domain-containing protein</fullName>
    </recommendedName>
</protein>
<dbReference type="Proteomes" id="UP000292082">
    <property type="component" value="Unassembled WGS sequence"/>
</dbReference>
<dbReference type="PANTHER" id="PTHR28219:SF1">
    <property type="entry name" value="UPF0642 PROTEIN YBL028C"/>
    <property type="match status" value="1"/>
</dbReference>
<feature type="region of interest" description="Disordered" evidence="1">
    <location>
        <begin position="1"/>
        <end position="22"/>
    </location>
</feature>
<accession>A0A4Q9PWM3</accession>
<feature type="compositionally biased region" description="Acidic residues" evidence="1">
    <location>
        <begin position="46"/>
        <end position="69"/>
    </location>
</feature>
<gene>
    <name evidence="3" type="ORF">BD310DRAFT_926526</name>
</gene>
<feature type="region of interest" description="Disordered" evidence="1">
    <location>
        <begin position="42"/>
        <end position="147"/>
    </location>
</feature>
<feature type="compositionally biased region" description="Basic residues" evidence="1">
    <location>
        <begin position="136"/>
        <end position="147"/>
    </location>
</feature>
<dbReference type="STRING" id="114155.A0A4Q9PWM3"/>
<evidence type="ECO:0000259" key="2">
    <source>
        <dbReference type="Pfam" id="PF10338"/>
    </source>
</evidence>
<reference evidence="3 4" key="1">
    <citation type="submission" date="2019-01" db="EMBL/GenBank/DDBJ databases">
        <title>Draft genome sequences of three monokaryotic isolates of the white-rot basidiomycete fungus Dichomitus squalens.</title>
        <authorList>
            <consortium name="DOE Joint Genome Institute"/>
            <person name="Lopez S.C."/>
            <person name="Andreopoulos B."/>
            <person name="Pangilinan J."/>
            <person name="Lipzen A."/>
            <person name="Riley R."/>
            <person name="Ahrendt S."/>
            <person name="Ng V."/>
            <person name="Barry K."/>
            <person name="Daum C."/>
            <person name="Grigoriev I.V."/>
            <person name="Hilden K.S."/>
            <person name="Makela M.R."/>
            <person name="de Vries R.P."/>
        </authorList>
    </citation>
    <scope>NUCLEOTIDE SEQUENCE [LARGE SCALE GENOMIC DNA]</scope>
    <source>
        <strain evidence="3 4">CBS 464.89</strain>
    </source>
</reference>